<proteinExistence type="predicted"/>
<reference evidence="1" key="1">
    <citation type="submission" date="2016-05" db="EMBL/GenBank/DDBJ databases">
        <authorList>
            <person name="Lavstsen T."/>
            <person name="Jespersen J.S."/>
        </authorList>
    </citation>
    <scope>NUCLEOTIDE SEQUENCE</scope>
    <source>
        <tissue evidence="1">Brain</tissue>
    </source>
</reference>
<name>A0A1A7Z2J0_9TELE</name>
<sequence length="71" mass="8312">RLLSDITTSYNTEPQLWKMTNFFSLTSDAGAGETPRKQALERVRNNIDWLKSNKNEIRTWLETNVRPSRNT</sequence>
<dbReference type="AlphaFoldDB" id="A0A1A7Z2J0"/>
<protein>
    <submittedName>
        <fullName evidence="1">Glutamyl aminopeptidase</fullName>
    </submittedName>
</protein>
<feature type="non-terminal residue" evidence="1">
    <location>
        <position position="1"/>
    </location>
</feature>
<keyword evidence="1" id="KW-0378">Hydrolase</keyword>
<accession>A0A1A7Z2J0</accession>
<organism evidence="1">
    <name type="scientific">Iconisemion striatum</name>
    <dbReference type="NCBI Taxonomy" id="60296"/>
    <lineage>
        <taxon>Eukaryota</taxon>
        <taxon>Metazoa</taxon>
        <taxon>Chordata</taxon>
        <taxon>Craniata</taxon>
        <taxon>Vertebrata</taxon>
        <taxon>Euteleostomi</taxon>
        <taxon>Actinopterygii</taxon>
        <taxon>Neopterygii</taxon>
        <taxon>Teleostei</taxon>
        <taxon>Neoteleostei</taxon>
        <taxon>Acanthomorphata</taxon>
        <taxon>Ovalentaria</taxon>
        <taxon>Atherinomorphae</taxon>
        <taxon>Cyprinodontiformes</taxon>
        <taxon>Nothobranchiidae</taxon>
        <taxon>Iconisemion</taxon>
    </lineage>
</organism>
<keyword evidence="1" id="KW-0645">Protease</keyword>
<reference evidence="1" key="2">
    <citation type="submission" date="2016-06" db="EMBL/GenBank/DDBJ databases">
        <title>The genome of a short-lived fish provides insights into sex chromosome evolution and the genetic control of aging.</title>
        <authorList>
            <person name="Reichwald K."/>
            <person name="Felder M."/>
            <person name="Petzold A."/>
            <person name="Koch P."/>
            <person name="Groth M."/>
            <person name="Platzer M."/>
        </authorList>
    </citation>
    <scope>NUCLEOTIDE SEQUENCE</scope>
    <source>
        <tissue evidence="1">Brain</tissue>
    </source>
</reference>
<dbReference type="EMBL" id="HADX01014830">
    <property type="protein sequence ID" value="SBP37062.1"/>
    <property type="molecule type" value="Transcribed_RNA"/>
</dbReference>
<dbReference type="Gene3D" id="1.25.50.20">
    <property type="match status" value="1"/>
</dbReference>
<evidence type="ECO:0000313" key="1">
    <source>
        <dbReference type="EMBL" id="SBP37062.1"/>
    </source>
</evidence>
<dbReference type="GO" id="GO:0004177">
    <property type="term" value="F:aminopeptidase activity"/>
    <property type="evidence" value="ECO:0007669"/>
    <property type="project" value="UniProtKB-KW"/>
</dbReference>
<gene>
    <name evidence="1" type="primary">ENPEP</name>
</gene>
<keyword evidence="1" id="KW-0031">Aminopeptidase</keyword>